<sequence length="79" mass="8676">MSIPKESESEAIPFDRITGRVRGSVNMIDIQRSVEWIEVSGRWSRMSVSNTYISVAGSHASVSIGVSSSWIAFSSSFAY</sequence>
<evidence type="ECO:0000313" key="2">
    <source>
        <dbReference type="WBParaSite" id="Csp11.Scaffold630.g18840.t1"/>
    </source>
</evidence>
<dbReference type="STRING" id="1561998.A0A1I7USA3"/>
<evidence type="ECO:0000313" key="1">
    <source>
        <dbReference type="Proteomes" id="UP000095282"/>
    </source>
</evidence>
<protein>
    <submittedName>
        <fullName evidence="2">RNase_PH domain-containing protein</fullName>
    </submittedName>
</protein>
<keyword evidence="1" id="KW-1185">Reference proteome</keyword>
<organism evidence="1 2">
    <name type="scientific">Caenorhabditis tropicalis</name>
    <dbReference type="NCBI Taxonomy" id="1561998"/>
    <lineage>
        <taxon>Eukaryota</taxon>
        <taxon>Metazoa</taxon>
        <taxon>Ecdysozoa</taxon>
        <taxon>Nematoda</taxon>
        <taxon>Chromadorea</taxon>
        <taxon>Rhabditida</taxon>
        <taxon>Rhabditina</taxon>
        <taxon>Rhabditomorpha</taxon>
        <taxon>Rhabditoidea</taxon>
        <taxon>Rhabditidae</taxon>
        <taxon>Peloderinae</taxon>
        <taxon>Caenorhabditis</taxon>
    </lineage>
</organism>
<proteinExistence type="predicted"/>
<dbReference type="Proteomes" id="UP000095282">
    <property type="component" value="Unplaced"/>
</dbReference>
<reference evidence="2" key="1">
    <citation type="submission" date="2016-11" db="UniProtKB">
        <authorList>
            <consortium name="WormBaseParasite"/>
        </authorList>
    </citation>
    <scope>IDENTIFICATION</scope>
</reference>
<dbReference type="WBParaSite" id="Csp11.Scaffold630.g18840.t1">
    <property type="protein sequence ID" value="Csp11.Scaffold630.g18840.t1"/>
    <property type="gene ID" value="Csp11.Scaffold630.g18840"/>
</dbReference>
<dbReference type="eggNOG" id="ENOG502R54C">
    <property type="taxonomic scope" value="Eukaryota"/>
</dbReference>
<name>A0A1I7USA3_9PELO</name>
<dbReference type="AlphaFoldDB" id="A0A1I7USA3"/>
<accession>A0A1I7USA3</accession>